<comment type="caution">
    <text evidence="6">The sequence shown here is derived from an EMBL/GenBank/DDBJ whole genome shotgun (WGS) entry which is preliminary data.</text>
</comment>
<keyword evidence="7" id="KW-1185">Reference proteome</keyword>
<evidence type="ECO:0000256" key="1">
    <source>
        <dbReference type="ARBA" id="ARBA00022630"/>
    </source>
</evidence>
<keyword evidence="6" id="KW-0456">Lyase</keyword>
<dbReference type="Proteomes" id="UP000275256">
    <property type="component" value="Unassembled WGS sequence"/>
</dbReference>
<dbReference type="PROSITE" id="PS51645">
    <property type="entry name" value="PHR_CRY_ALPHA_BETA"/>
    <property type="match status" value="1"/>
</dbReference>
<keyword evidence="1 3" id="KW-0285">Flavoprotein</keyword>
<feature type="binding site" evidence="3">
    <location>
        <position position="206"/>
    </location>
    <ligand>
        <name>FAD</name>
        <dbReference type="ChEBI" id="CHEBI:57692"/>
    </ligand>
</feature>
<dbReference type="SUPFAM" id="SSF52425">
    <property type="entry name" value="Cryptochrome/photolyase, N-terminal domain"/>
    <property type="match status" value="1"/>
</dbReference>
<dbReference type="Gene3D" id="1.25.40.80">
    <property type="match status" value="1"/>
</dbReference>
<dbReference type="Pfam" id="PF00875">
    <property type="entry name" value="DNA_photolyase"/>
    <property type="match status" value="1"/>
</dbReference>
<feature type="binding site" evidence="3">
    <location>
        <position position="249"/>
    </location>
    <ligand>
        <name>FAD</name>
        <dbReference type="ChEBI" id="CHEBI:57692"/>
    </ligand>
</feature>
<evidence type="ECO:0000313" key="7">
    <source>
        <dbReference type="Proteomes" id="UP000275256"/>
    </source>
</evidence>
<dbReference type="SUPFAM" id="SSF48173">
    <property type="entry name" value="Cryptochrome/photolyase FAD-binding domain"/>
    <property type="match status" value="1"/>
</dbReference>
<dbReference type="OrthoDB" id="9772484at2"/>
<comment type="similarity">
    <text evidence="4">Belongs to the DNA photolyase family.</text>
</comment>
<name>A0A3M0G075_9ACTN</name>
<dbReference type="GO" id="GO:0003904">
    <property type="term" value="F:deoxyribodipyrimidine photo-lyase activity"/>
    <property type="evidence" value="ECO:0007669"/>
    <property type="project" value="TreeGrafter"/>
</dbReference>
<accession>A0A3M0G075</accession>
<sequence length="450" mass="50741">MSATSILWLRRDLRLHDLPALTVAAGVGTVLPVFVLDEKLLAESSVRTVCLLRALRAAQESYDGRIVIRSGSPEEVLPELAREVGATTIHVSAESQPYGRIRDQRVRNALGDDVELVGTSSPYAVDPGTLLNQSLTPFQVFTPFCKAWNAHGWPSPATLPRGLEFAHGVDSLEVPEPQDLDVDLPEVGEEAATQRWADFLDVIDAYDTDRDKPGIDGTSQLSMHLKYGTVHPRTLLADLDQRHPGHKRFATELAWREFYADVLWHNPESEWHDLKPGLQDIIYEDPDTDDDVAAQFAAWREGRTGFPFVDAGMRQLARTGWMHNRVRMVVASFLTKDLHIWWPHGARHFMELLRDGDPASNSHGWQWTAGTGTDASPYFRVFNPVTQGLRFDPDGRYVRQWIPELGHLAGKRAHEPWDQGDGYDHGYPERIVDHARERDVALERYGQAKN</sequence>
<dbReference type="InterPro" id="IPR014729">
    <property type="entry name" value="Rossmann-like_a/b/a_fold"/>
</dbReference>
<feature type="binding site" evidence="3">
    <location>
        <begin position="218"/>
        <end position="222"/>
    </location>
    <ligand>
        <name>FAD</name>
        <dbReference type="ChEBI" id="CHEBI:57692"/>
    </ligand>
</feature>
<dbReference type="AlphaFoldDB" id="A0A3M0G075"/>
<protein>
    <submittedName>
        <fullName evidence="6">Deoxyribodipyrimidine photo-lyase</fullName>
    </submittedName>
</protein>
<dbReference type="InterPro" id="IPR006050">
    <property type="entry name" value="DNA_photolyase_N"/>
</dbReference>
<dbReference type="PRINTS" id="PR00147">
    <property type="entry name" value="DNAPHOTLYASE"/>
</dbReference>
<keyword evidence="2 3" id="KW-0274">FAD</keyword>
<comment type="cofactor">
    <cofactor evidence="3">
        <name>FAD</name>
        <dbReference type="ChEBI" id="CHEBI:57692"/>
    </cofactor>
    <text evidence="3">Binds 1 FAD per subunit.</text>
</comment>
<dbReference type="Gene3D" id="3.40.50.620">
    <property type="entry name" value="HUPs"/>
    <property type="match status" value="1"/>
</dbReference>
<dbReference type="EMBL" id="REFW01000004">
    <property type="protein sequence ID" value="RMB58350.1"/>
    <property type="molecule type" value="Genomic_DNA"/>
</dbReference>
<feature type="domain" description="Photolyase/cryptochrome alpha/beta" evidence="5">
    <location>
        <begin position="3"/>
        <end position="122"/>
    </location>
</feature>
<reference evidence="6 7" key="1">
    <citation type="submission" date="2018-10" db="EMBL/GenBank/DDBJ databases">
        <title>Tessaracoccus antarcticuss sp. nov., isolated from sediment.</title>
        <authorList>
            <person name="Zhou L.Y."/>
            <person name="Du Z.J."/>
        </authorList>
    </citation>
    <scope>NUCLEOTIDE SEQUENCE [LARGE SCALE GENOMIC DNA]</scope>
    <source>
        <strain evidence="6 7">JDX10</strain>
    </source>
</reference>
<evidence type="ECO:0000256" key="3">
    <source>
        <dbReference type="PIRSR" id="PIRSR602081-1"/>
    </source>
</evidence>
<dbReference type="RefSeq" id="WP_121902387.1">
    <property type="nucleotide sequence ID" value="NZ_REFW01000004.1"/>
</dbReference>
<dbReference type="InterPro" id="IPR002081">
    <property type="entry name" value="Cryptochrome/DNA_photolyase_1"/>
</dbReference>
<organism evidence="6 7">
    <name type="scientific">Tessaracoccus antarcticus</name>
    <dbReference type="NCBI Taxonomy" id="2479848"/>
    <lineage>
        <taxon>Bacteria</taxon>
        <taxon>Bacillati</taxon>
        <taxon>Actinomycetota</taxon>
        <taxon>Actinomycetes</taxon>
        <taxon>Propionibacteriales</taxon>
        <taxon>Propionibacteriaceae</taxon>
        <taxon>Tessaracoccus</taxon>
    </lineage>
</organism>
<feature type="binding site" evidence="3">
    <location>
        <begin position="355"/>
        <end position="357"/>
    </location>
    <ligand>
        <name>FAD</name>
        <dbReference type="ChEBI" id="CHEBI:57692"/>
    </ligand>
</feature>
<evidence type="ECO:0000259" key="5">
    <source>
        <dbReference type="PROSITE" id="PS51645"/>
    </source>
</evidence>
<dbReference type="PANTHER" id="PTHR11455:SF9">
    <property type="entry name" value="CRYPTOCHROME CIRCADIAN CLOCK 5 ISOFORM X1"/>
    <property type="match status" value="1"/>
</dbReference>
<evidence type="ECO:0000256" key="4">
    <source>
        <dbReference type="RuleBase" id="RU004182"/>
    </source>
</evidence>
<dbReference type="InterPro" id="IPR036155">
    <property type="entry name" value="Crypto/Photolyase_N_sf"/>
</dbReference>
<dbReference type="GO" id="GO:0071949">
    <property type="term" value="F:FAD binding"/>
    <property type="evidence" value="ECO:0007669"/>
    <property type="project" value="TreeGrafter"/>
</dbReference>
<proteinExistence type="inferred from homology"/>
<dbReference type="GO" id="GO:0009416">
    <property type="term" value="P:response to light stimulus"/>
    <property type="evidence" value="ECO:0007669"/>
    <property type="project" value="TreeGrafter"/>
</dbReference>
<feature type="binding site" evidence="3">
    <location>
        <begin position="252"/>
        <end position="259"/>
    </location>
    <ligand>
        <name>FAD</name>
        <dbReference type="ChEBI" id="CHEBI:57692"/>
    </ligand>
</feature>
<dbReference type="InterPro" id="IPR036134">
    <property type="entry name" value="Crypto/Photolyase_FAD-like_sf"/>
</dbReference>
<dbReference type="Gene3D" id="1.10.579.10">
    <property type="entry name" value="DNA Cyclobutane Dipyrimidine Photolyase, subunit A, domain 3"/>
    <property type="match status" value="1"/>
</dbReference>
<dbReference type="PANTHER" id="PTHR11455">
    <property type="entry name" value="CRYPTOCHROME"/>
    <property type="match status" value="1"/>
</dbReference>
<dbReference type="Pfam" id="PF03441">
    <property type="entry name" value="FAD_binding_7"/>
    <property type="match status" value="1"/>
</dbReference>
<dbReference type="GO" id="GO:0003677">
    <property type="term" value="F:DNA binding"/>
    <property type="evidence" value="ECO:0007669"/>
    <property type="project" value="TreeGrafter"/>
</dbReference>
<keyword evidence="4" id="KW-0157">Chromophore</keyword>
<dbReference type="InterPro" id="IPR005101">
    <property type="entry name" value="Cryptochr/Photolyase_FAD-bd"/>
</dbReference>
<evidence type="ECO:0000313" key="6">
    <source>
        <dbReference type="EMBL" id="RMB58350.1"/>
    </source>
</evidence>
<evidence type="ECO:0000256" key="2">
    <source>
        <dbReference type="ARBA" id="ARBA00022827"/>
    </source>
</evidence>
<gene>
    <name evidence="6" type="ORF">EAX62_14225</name>
</gene>